<feature type="binding site" evidence="11">
    <location>
        <position position="250"/>
    </location>
    <ligand>
        <name>ATP</name>
        <dbReference type="ChEBI" id="CHEBI:30616"/>
    </ligand>
</feature>
<dbReference type="InterPro" id="IPR011009">
    <property type="entry name" value="Kinase-like_dom_sf"/>
</dbReference>
<feature type="compositionally biased region" description="Acidic residues" evidence="12">
    <location>
        <begin position="1210"/>
        <end position="1220"/>
    </location>
</feature>
<keyword evidence="15" id="KW-1185">Reference proteome</keyword>
<feature type="compositionally biased region" description="Basic and acidic residues" evidence="12">
    <location>
        <begin position="1044"/>
        <end position="1056"/>
    </location>
</feature>
<dbReference type="EMBL" id="AZGZ01000003">
    <property type="protein sequence ID" value="KZZ96378.1"/>
    <property type="molecule type" value="Genomic_DNA"/>
</dbReference>
<keyword evidence="4" id="KW-0597">Phosphoprotein</keyword>
<feature type="compositionally biased region" description="Polar residues" evidence="12">
    <location>
        <begin position="136"/>
        <end position="145"/>
    </location>
</feature>
<feature type="compositionally biased region" description="Basic and acidic residues" evidence="12">
    <location>
        <begin position="797"/>
        <end position="809"/>
    </location>
</feature>
<feature type="region of interest" description="Disordered" evidence="12">
    <location>
        <begin position="1"/>
        <end position="194"/>
    </location>
</feature>
<evidence type="ECO:0000256" key="3">
    <source>
        <dbReference type="ARBA" id="ARBA00022527"/>
    </source>
</evidence>
<comment type="similarity">
    <text evidence="1">Belongs to the protein kinase superfamily. CAMK Ser/Thr protein kinase family. NIM1 subfamily.</text>
</comment>
<dbReference type="Gene3D" id="3.30.310.220">
    <property type="entry name" value="Fungal kinase associated-1 domain"/>
    <property type="match status" value="1"/>
</dbReference>
<feature type="region of interest" description="Disordered" evidence="12">
    <location>
        <begin position="742"/>
        <end position="860"/>
    </location>
</feature>
<keyword evidence="3" id="KW-0723">Serine/threonine-protein kinase</keyword>
<dbReference type="GO" id="GO:0035556">
    <property type="term" value="P:intracellular signal transduction"/>
    <property type="evidence" value="ECO:0007669"/>
    <property type="project" value="TreeGrafter"/>
</dbReference>
<feature type="compositionally biased region" description="Gly residues" evidence="12">
    <location>
        <begin position="258"/>
        <end position="269"/>
    </location>
</feature>
<evidence type="ECO:0000256" key="12">
    <source>
        <dbReference type="SAM" id="MobiDB-lite"/>
    </source>
</evidence>
<proteinExistence type="inferred from homology"/>
<feature type="region of interest" description="Disordered" evidence="12">
    <location>
        <begin position="1192"/>
        <end position="1220"/>
    </location>
</feature>
<feature type="compositionally biased region" description="Basic and acidic residues" evidence="12">
    <location>
        <begin position="146"/>
        <end position="157"/>
    </location>
</feature>
<feature type="compositionally biased region" description="Polar residues" evidence="12">
    <location>
        <begin position="664"/>
        <end position="687"/>
    </location>
</feature>
<dbReference type="PROSITE" id="PS00108">
    <property type="entry name" value="PROTEIN_KINASE_ST"/>
    <property type="match status" value="1"/>
</dbReference>
<feature type="region of interest" description="Disordered" evidence="12">
    <location>
        <begin position="1246"/>
        <end position="1278"/>
    </location>
</feature>
<feature type="compositionally biased region" description="Polar residues" evidence="12">
    <location>
        <begin position="1498"/>
        <end position="1511"/>
    </location>
</feature>
<keyword evidence="5" id="KW-0808">Transferase</keyword>
<feature type="region of interest" description="Disordered" evidence="12">
    <location>
        <begin position="1314"/>
        <end position="1340"/>
    </location>
</feature>
<dbReference type="VEuPathDB" id="FungiDB:AAP_01151"/>
<feature type="compositionally biased region" description="Basic and acidic residues" evidence="12">
    <location>
        <begin position="1394"/>
        <end position="1407"/>
    </location>
</feature>
<dbReference type="GO" id="GO:0005938">
    <property type="term" value="C:cell cortex"/>
    <property type="evidence" value="ECO:0007669"/>
    <property type="project" value="UniProtKB-ARBA"/>
</dbReference>
<protein>
    <recommendedName>
        <fullName evidence="2">non-specific serine/threonine protein kinase</fullName>
        <ecNumber evidence="2">2.7.11.1</ecNumber>
    </recommendedName>
</protein>
<feature type="region of interest" description="Disordered" evidence="12">
    <location>
        <begin position="598"/>
        <end position="630"/>
    </location>
</feature>
<keyword evidence="6 11" id="KW-0547">Nucleotide-binding</keyword>
<feature type="compositionally biased region" description="Basic and acidic residues" evidence="12">
    <location>
        <begin position="116"/>
        <end position="131"/>
    </location>
</feature>
<feature type="compositionally biased region" description="Low complexity" evidence="12">
    <location>
        <begin position="1057"/>
        <end position="1085"/>
    </location>
</feature>
<comment type="catalytic activity">
    <reaction evidence="10">
        <text>L-seryl-[protein] + ATP = O-phospho-L-seryl-[protein] + ADP + H(+)</text>
        <dbReference type="Rhea" id="RHEA:17989"/>
        <dbReference type="Rhea" id="RHEA-COMP:9863"/>
        <dbReference type="Rhea" id="RHEA-COMP:11604"/>
        <dbReference type="ChEBI" id="CHEBI:15378"/>
        <dbReference type="ChEBI" id="CHEBI:29999"/>
        <dbReference type="ChEBI" id="CHEBI:30616"/>
        <dbReference type="ChEBI" id="CHEBI:83421"/>
        <dbReference type="ChEBI" id="CHEBI:456216"/>
        <dbReference type="EC" id="2.7.11.1"/>
    </reaction>
</comment>
<evidence type="ECO:0000256" key="5">
    <source>
        <dbReference type="ARBA" id="ARBA00022679"/>
    </source>
</evidence>
<keyword evidence="7 14" id="KW-0418">Kinase</keyword>
<dbReference type="Proteomes" id="UP000242877">
    <property type="component" value="Unassembled WGS sequence"/>
</dbReference>
<keyword evidence="8 11" id="KW-0067">ATP-binding</keyword>
<dbReference type="PANTHER" id="PTHR24346:SF110">
    <property type="entry name" value="NON-SPECIFIC SERINE_THREONINE PROTEIN KINASE"/>
    <property type="match status" value="1"/>
</dbReference>
<name>A0A168CBB9_9EURO</name>
<organism evidence="14 15">
    <name type="scientific">Ascosphaera apis ARSEF 7405</name>
    <dbReference type="NCBI Taxonomy" id="392613"/>
    <lineage>
        <taxon>Eukaryota</taxon>
        <taxon>Fungi</taxon>
        <taxon>Dikarya</taxon>
        <taxon>Ascomycota</taxon>
        <taxon>Pezizomycotina</taxon>
        <taxon>Eurotiomycetes</taxon>
        <taxon>Eurotiomycetidae</taxon>
        <taxon>Onygenales</taxon>
        <taxon>Ascosphaeraceae</taxon>
        <taxon>Ascosphaera</taxon>
    </lineage>
</organism>
<dbReference type="PROSITE" id="PS50011">
    <property type="entry name" value="PROTEIN_KINASE_DOM"/>
    <property type="match status" value="1"/>
</dbReference>
<dbReference type="OrthoDB" id="504170at2759"/>
<feature type="region of interest" description="Disordered" evidence="12">
    <location>
        <begin position="966"/>
        <end position="1088"/>
    </location>
</feature>
<evidence type="ECO:0000313" key="15">
    <source>
        <dbReference type="Proteomes" id="UP000242877"/>
    </source>
</evidence>
<feature type="compositionally biased region" description="Basic and acidic residues" evidence="12">
    <location>
        <begin position="1"/>
        <end position="12"/>
    </location>
</feature>
<dbReference type="PROSITE" id="PS00107">
    <property type="entry name" value="PROTEIN_KINASE_ATP"/>
    <property type="match status" value="1"/>
</dbReference>
<feature type="compositionally biased region" description="Polar residues" evidence="12">
    <location>
        <begin position="1024"/>
        <end position="1034"/>
    </location>
</feature>
<evidence type="ECO:0000256" key="2">
    <source>
        <dbReference type="ARBA" id="ARBA00012513"/>
    </source>
</evidence>
<feature type="compositionally biased region" description="Polar residues" evidence="12">
    <location>
        <begin position="1467"/>
        <end position="1484"/>
    </location>
</feature>
<evidence type="ECO:0000259" key="13">
    <source>
        <dbReference type="PROSITE" id="PS50011"/>
    </source>
</evidence>
<feature type="compositionally biased region" description="Basic and acidic residues" evidence="12">
    <location>
        <begin position="170"/>
        <end position="188"/>
    </location>
</feature>
<feature type="compositionally biased region" description="Polar residues" evidence="12">
    <location>
        <begin position="25"/>
        <end position="46"/>
    </location>
</feature>
<feature type="region of interest" description="Disordered" evidence="12">
    <location>
        <begin position="258"/>
        <end position="279"/>
    </location>
</feature>
<feature type="region of interest" description="Disordered" evidence="12">
    <location>
        <begin position="1373"/>
        <end position="1532"/>
    </location>
</feature>
<gene>
    <name evidence="14" type="ORF">AAP_01151</name>
</gene>
<comment type="catalytic activity">
    <reaction evidence="9">
        <text>L-threonyl-[protein] + ATP = O-phospho-L-threonyl-[protein] + ADP + H(+)</text>
        <dbReference type="Rhea" id="RHEA:46608"/>
        <dbReference type="Rhea" id="RHEA-COMP:11060"/>
        <dbReference type="Rhea" id="RHEA-COMP:11605"/>
        <dbReference type="ChEBI" id="CHEBI:15378"/>
        <dbReference type="ChEBI" id="CHEBI:30013"/>
        <dbReference type="ChEBI" id="CHEBI:30616"/>
        <dbReference type="ChEBI" id="CHEBI:61977"/>
        <dbReference type="ChEBI" id="CHEBI:456216"/>
        <dbReference type="EC" id="2.7.11.1"/>
    </reaction>
</comment>
<feature type="region of interest" description="Disordered" evidence="12">
    <location>
        <begin position="649"/>
        <end position="687"/>
    </location>
</feature>
<feature type="compositionally biased region" description="Pro residues" evidence="12">
    <location>
        <begin position="842"/>
        <end position="860"/>
    </location>
</feature>
<dbReference type="InterPro" id="IPR000719">
    <property type="entry name" value="Prot_kinase_dom"/>
</dbReference>
<dbReference type="InterPro" id="IPR031850">
    <property type="entry name" value="Fungal_KA1_dom"/>
</dbReference>
<dbReference type="Pfam" id="PF16797">
    <property type="entry name" value="Fungal_KA1"/>
    <property type="match status" value="1"/>
</dbReference>
<evidence type="ECO:0000256" key="11">
    <source>
        <dbReference type="PROSITE-ProRule" id="PRU10141"/>
    </source>
</evidence>
<feature type="compositionally biased region" description="Low complexity" evidence="12">
    <location>
        <begin position="71"/>
        <end position="80"/>
    </location>
</feature>
<evidence type="ECO:0000256" key="4">
    <source>
        <dbReference type="ARBA" id="ARBA00022553"/>
    </source>
</evidence>
<feature type="compositionally biased region" description="Basic residues" evidence="12">
    <location>
        <begin position="1435"/>
        <end position="1448"/>
    </location>
</feature>
<evidence type="ECO:0000256" key="9">
    <source>
        <dbReference type="ARBA" id="ARBA00047899"/>
    </source>
</evidence>
<dbReference type="SMART" id="SM00220">
    <property type="entry name" value="S_TKc"/>
    <property type="match status" value="1"/>
</dbReference>
<sequence length="1677" mass="183528">MVSTRDEESVRTHDRRPHQRLPLQDGTNKANSSPQTPISPLRTRNSFYDHENRIKKTSLQVPASPDPAKPSSPSSAQLSPPKTPLFRPQGPRALPASSTGRGSFKGRPHSSMGFDRSPEFEMTEKGKDGCEIKININRSPQTTPSRCDEKTARDPSRGRPQSALVSPLQARKEEHRRYREQHASERHQPPRWIAPSIHGSSAVANNLRIKTHVGPWKLGCTIGKGTTSRVRVAKHRNTGVTAAIKIIPKKTVITAGGSGGNAGNDGGNDGTTATDGKDAGGIRKRKKILSLGVQREVVIMKLMEHPNIIQLHDVWQSKGELFLILEYAPSGSLFTYLSNQGALSEQQAMRLFRQIIGAVSSIHSYNICHRDLKPENILLDSEMNVKIADFGMAAFQPANTMLTTSCGSPHYAAPEVIVGKPYRGDKADIWSCGVILYVMLAGYLPFDSGDVDHTLSLVVAGDYVIPPWFGRSTRNLIQSMLRRRPGDRLCGREVLKHPALRKYARDHRKLFPELEETVYGDELLGLKLAGKDREMVPASVDDIDEEIFGAMMLLWEGREQEMTLLENLLNDEVNHEKLFYKGLLDYRTAQLEQNKEYLAKGNTSPTTSLAAGSAAAGAGTPAKNEDMPMLAFPENSPIMIKSLKNDTSLSRSQSQLYGPRPRPESNTAKRLSQQQKPSPTTITHTQRTIPVAPSYDPYRASRMKLIDPNEVEHMKVTVYPPKIEVAPRSRLNLRTAMIGGRTGLAKAPSKRGMSSLGSNRSTSGSVRNATPVSTRGKRNVSFQNVREVSNNIRKNSRGQDARRARRLEPHGLTQRQSTPPVSSSSRAFESDPRDANQVSNSPPLPCATPPLTLPTPPPAPLLDTLYRNSVSNELHVRRKRVKNDVLPLNATLSNLSYSHDLGAVTIPTSMTMRQKQYEMLQDALRKASDDIEWLCEQAFNRVCAHGDKAGKAAIVAAANANAQNQNANSALQKPGSKLVGSLSDSTSRHSVAMGDVTMGVNRSSVTPKSAAGKENVQRDGGFTEGSSSPVPQGSKSKRISALRHANDKISRSKIDQKISSAQISASASASTSASDSPPTSTPSTPFSDQEISVINSLLKTKDLMQSKKATAWISLEAALKSLETLCPETPFTSVQVPHPSLAPPSPTLEQLKDLQRNLKKHTMETPDSNRSLVFEEVQQRIREEIAKLEQRQQALDAQRDSAGIAHEEQEGNADIDVSEESPELAANIADWNPNIARLTHYTQGLTDGQAADTKGKQPQGQNLAPVHAPFSEGASSPRSSIYDDILIDESGQEKIQPLGLNVRPLTIKKKKSNLEEEGNAQNEQAGEPKHDQCEQNGTDEGQIHYDLPILLRPNTNAPKKATFQSNLEPIAEYRTSSQSTASKRSSTSRIFSWTKRDDESTKAEGRAKGAASASASTLPAVPENSGNENVARRSSSVRRTRSKKRTSRFRSLFSRQKSVKKAGKSPQALTPNSITPKPSRSNSRAPLPSGRPMVRNGGSASTSDVGSSRESSVALGTPTGPMIPQRKSSKSRSWSRLSIQHLFAGKPVIRVIALEPDHLKAAKAVRKILRTWKSYGLKDLRFDKEANTFTGQISSKNSFNLASLEFSGRFYAVQKSHPIQPGLIAAEHSLLVLKLKSGSAMSLHKVADSLTVSLKEKDGLLVTDADKIREMRRFVGV</sequence>
<reference evidence="14 15" key="1">
    <citation type="journal article" date="2016" name="Genome Biol. Evol.">
        <title>Divergent and convergent evolution of fungal pathogenicity.</title>
        <authorList>
            <person name="Shang Y."/>
            <person name="Xiao G."/>
            <person name="Zheng P."/>
            <person name="Cen K."/>
            <person name="Zhan S."/>
            <person name="Wang C."/>
        </authorList>
    </citation>
    <scope>NUCLEOTIDE SEQUENCE [LARGE SCALE GENOMIC DNA]</scope>
    <source>
        <strain evidence="14 15">ARSEF 7405</strain>
    </source>
</reference>
<dbReference type="InterPro" id="IPR017441">
    <property type="entry name" value="Protein_kinase_ATP_BS"/>
</dbReference>
<evidence type="ECO:0000256" key="7">
    <source>
        <dbReference type="ARBA" id="ARBA00022777"/>
    </source>
</evidence>
<feature type="domain" description="Protein kinase" evidence="13">
    <location>
        <begin position="216"/>
        <end position="500"/>
    </location>
</feature>
<feature type="compositionally biased region" description="Polar residues" evidence="12">
    <location>
        <begin position="813"/>
        <end position="827"/>
    </location>
</feature>
<feature type="compositionally biased region" description="Low complexity" evidence="12">
    <location>
        <begin position="603"/>
        <end position="622"/>
    </location>
</feature>
<dbReference type="PANTHER" id="PTHR24346">
    <property type="entry name" value="MAP/MICROTUBULE AFFINITY-REGULATING KINASE"/>
    <property type="match status" value="1"/>
</dbReference>
<evidence type="ECO:0000256" key="10">
    <source>
        <dbReference type="ARBA" id="ARBA00048679"/>
    </source>
</evidence>
<dbReference type="GO" id="GO:0005524">
    <property type="term" value="F:ATP binding"/>
    <property type="evidence" value="ECO:0007669"/>
    <property type="project" value="UniProtKB-UniRule"/>
</dbReference>
<dbReference type="InterPro" id="IPR043024">
    <property type="entry name" value="KA1_sf_fungal"/>
</dbReference>
<dbReference type="InterPro" id="IPR008271">
    <property type="entry name" value="Ser/Thr_kinase_AS"/>
</dbReference>
<accession>A0A168CBB9</accession>
<feature type="compositionally biased region" description="Low complexity" evidence="12">
    <location>
        <begin position="1374"/>
        <end position="1389"/>
    </location>
</feature>
<dbReference type="GO" id="GO:0004674">
    <property type="term" value="F:protein serine/threonine kinase activity"/>
    <property type="evidence" value="ECO:0007669"/>
    <property type="project" value="UniProtKB-KW"/>
</dbReference>
<comment type="caution">
    <text evidence="14">The sequence shown here is derived from an EMBL/GenBank/DDBJ whole genome shotgun (WGS) entry which is preliminary data.</text>
</comment>
<dbReference type="FunFam" id="1.10.510.10:FF:000571">
    <property type="entry name" value="Maternal embryonic leucine zipper kinase"/>
    <property type="match status" value="1"/>
</dbReference>
<evidence type="ECO:0000256" key="8">
    <source>
        <dbReference type="ARBA" id="ARBA00022840"/>
    </source>
</evidence>
<dbReference type="Gene3D" id="1.10.510.10">
    <property type="entry name" value="Transferase(Phosphotransferase) domain 1"/>
    <property type="match status" value="1"/>
</dbReference>
<evidence type="ECO:0000313" key="14">
    <source>
        <dbReference type="EMBL" id="KZZ96378.1"/>
    </source>
</evidence>
<evidence type="ECO:0000256" key="1">
    <source>
        <dbReference type="ARBA" id="ARBA00010791"/>
    </source>
</evidence>
<dbReference type="SUPFAM" id="SSF56112">
    <property type="entry name" value="Protein kinase-like (PK-like)"/>
    <property type="match status" value="1"/>
</dbReference>
<dbReference type="EC" id="2.7.11.1" evidence="2"/>
<dbReference type="Pfam" id="PF00069">
    <property type="entry name" value="Pkinase"/>
    <property type="match status" value="1"/>
</dbReference>
<evidence type="ECO:0000256" key="6">
    <source>
        <dbReference type="ARBA" id="ARBA00022741"/>
    </source>
</evidence>
<feature type="compositionally biased region" description="Low complexity" evidence="12">
    <location>
        <begin position="752"/>
        <end position="765"/>
    </location>
</feature>
<feature type="compositionally biased region" description="Polar residues" evidence="12">
    <location>
        <begin position="780"/>
        <end position="793"/>
    </location>
</feature>